<feature type="transmembrane region" description="Helical" evidence="5">
    <location>
        <begin position="20"/>
        <end position="37"/>
    </location>
</feature>
<evidence type="ECO:0000256" key="3">
    <source>
        <dbReference type="ARBA" id="ARBA00022553"/>
    </source>
</evidence>
<dbReference type="SUPFAM" id="SSF52172">
    <property type="entry name" value="CheY-like"/>
    <property type="match status" value="1"/>
</dbReference>
<dbReference type="CDD" id="cd00130">
    <property type="entry name" value="PAS"/>
    <property type="match status" value="1"/>
</dbReference>
<dbReference type="SMART" id="SM00091">
    <property type="entry name" value="PAS"/>
    <property type="match status" value="1"/>
</dbReference>
<feature type="transmembrane region" description="Helical" evidence="5">
    <location>
        <begin position="161"/>
        <end position="179"/>
    </location>
</feature>
<dbReference type="Pfam" id="PF13426">
    <property type="entry name" value="PAS_9"/>
    <property type="match status" value="1"/>
</dbReference>
<dbReference type="CDD" id="cd18161">
    <property type="entry name" value="REC_hyHK_blue-like"/>
    <property type="match status" value="1"/>
</dbReference>
<feature type="transmembrane region" description="Helical" evidence="5">
    <location>
        <begin position="101"/>
        <end position="120"/>
    </location>
</feature>
<keyword evidence="5" id="KW-0472">Membrane</keyword>
<name>A0ABU1WG55_9BURK</name>
<dbReference type="CDD" id="cd16919">
    <property type="entry name" value="HATPase_CckA-like"/>
    <property type="match status" value="1"/>
</dbReference>
<feature type="domain" description="Histidine kinase" evidence="6">
    <location>
        <begin position="344"/>
        <end position="567"/>
    </location>
</feature>
<keyword evidence="5" id="KW-1133">Transmembrane helix</keyword>
<feature type="modified residue" description="4-aspartylphosphate" evidence="4">
    <location>
        <position position="638"/>
    </location>
</feature>
<dbReference type="SMART" id="SM00387">
    <property type="entry name" value="HATPase_c"/>
    <property type="match status" value="1"/>
</dbReference>
<keyword evidence="5" id="KW-0812">Transmembrane</keyword>
<evidence type="ECO:0000259" key="6">
    <source>
        <dbReference type="PROSITE" id="PS50109"/>
    </source>
</evidence>
<dbReference type="SUPFAM" id="SSF55785">
    <property type="entry name" value="PYP-like sensor domain (PAS domain)"/>
    <property type="match status" value="1"/>
</dbReference>
<dbReference type="CDD" id="cd00082">
    <property type="entry name" value="HisKA"/>
    <property type="match status" value="1"/>
</dbReference>
<dbReference type="SMART" id="SM00388">
    <property type="entry name" value="HisKA"/>
    <property type="match status" value="1"/>
</dbReference>
<dbReference type="PROSITE" id="PS50112">
    <property type="entry name" value="PAS"/>
    <property type="match status" value="1"/>
</dbReference>
<dbReference type="SMART" id="SM00448">
    <property type="entry name" value="REC"/>
    <property type="match status" value="1"/>
</dbReference>
<sequence>MAHETDFAGLNPQKSARRMVFAALILALAGSVLGLTLGRSTGAVVGAEIWLVGASAVFCVVMMGVLLARPFDRAAWIAPVSSLFFLVYLVLGALSSITRESILQSFLVYLMWFFPLLAFNRFVNVSWYQQRLSFAIYFCAVSLAVGRIATTPAAETEPPMLLVYCLCVTSFALILELFAKYREAYISERERADALETTRRAVQASEAAFRRTLSNAASGIGWITVDGRCQHVNTTFGSMLGHSAEELDGCRFETLIAPASQPSWQRLKADMQRGSSTDFQAELQLQTASGKTLWTKLSFAVAAVSPGEPPGMVFVCLDNSAAHEMEERLRQSQRLESVGQLTGGVAHDFNNLLTVILGNAELLHEQLLDNPKLAPLAGMVVSAGERGAQLTQRLLAFARRQTLDPKPVDINQLVAEMDPLLRRSLGGHIEIEFVRGAGLWPALVDPAQLDNALLNLCLNARDAMPDGGRLTIETGDARLSEDYAAHNADVRPGQYVMLAVSDTGTGIDPAHLRRVFEPFFTTKAAGKGTGLGLAMIYGFVKQSGGHVSVYSEPGAGTTFRLYLPRAVESATAPRRALETLPVARGHETVLLAEDDPMVRRYACDQLVALGYQVIEAHSGAQALAILREGQAVDLLFTDVVMPGMSGRQLADQAMALRPGLKVLFTSGYTENAIVHHGRLDPGVHLLSKPYRREDLARRLRDVIGSPAER</sequence>
<dbReference type="InterPro" id="IPR001789">
    <property type="entry name" value="Sig_transdc_resp-reg_receiver"/>
</dbReference>
<evidence type="ECO:0000313" key="9">
    <source>
        <dbReference type="EMBL" id="MDR7148251.1"/>
    </source>
</evidence>
<dbReference type="NCBIfam" id="TIGR00229">
    <property type="entry name" value="sensory_box"/>
    <property type="match status" value="1"/>
</dbReference>
<dbReference type="SUPFAM" id="SSF55874">
    <property type="entry name" value="ATPase domain of HSP90 chaperone/DNA topoisomerase II/histidine kinase"/>
    <property type="match status" value="1"/>
</dbReference>
<dbReference type="InterPro" id="IPR000014">
    <property type="entry name" value="PAS"/>
</dbReference>
<feature type="transmembrane region" description="Helical" evidence="5">
    <location>
        <begin position="132"/>
        <end position="149"/>
    </location>
</feature>
<accession>A0ABU1WG55</accession>
<dbReference type="InterPro" id="IPR004358">
    <property type="entry name" value="Sig_transdc_His_kin-like_C"/>
</dbReference>
<dbReference type="InterPro" id="IPR036097">
    <property type="entry name" value="HisK_dim/P_sf"/>
</dbReference>
<dbReference type="InterPro" id="IPR036890">
    <property type="entry name" value="HATPase_C_sf"/>
</dbReference>
<reference evidence="9 10" key="1">
    <citation type="submission" date="2023-07" db="EMBL/GenBank/DDBJ databases">
        <title>Sorghum-associated microbial communities from plants grown in Nebraska, USA.</title>
        <authorList>
            <person name="Schachtman D."/>
        </authorList>
    </citation>
    <scope>NUCLEOTIDE SEQUENCE [LARGE SCALE GENOMIC DNA]</scope>
    <source>
        <strain evidence="9 10">4249</strain>
    </source>
</reference>
<dbReference type="InterPro" id="IPR011006">
    <property type="entry name" value="CheY-like_superfamily"/>
</dbReference>
<evidence type="ECO:0000259" key="8">
    <source>
        <dbReference type="PROSITE" id="PS50112"/>
    </source>
</evidence>
<gene>
    <name evidence="9" type="ORF">J2W49_000179</name>
</gene>
<feature type="domain" description="Response regulatory" evidence="7">
    <location>
        <begin position="588"/>
        <end position="703"/>
    </location>
</feature>
<evidence type="ECO:0000256" key="1">
    <source>
        <dbReference type="ARBA" id="ARBA00000085"/>
    </source>
</evidence>
<proteinExistence type="predicted"/>
<dbReference type="PROSITE" id="PS50110">
    <property type="entry name" value="RESPONSE_REGULATORY"/>
    <property type="match status" value="1"/>
</dbReference>
<dbReference type="Pfam" id="PF00072">
    <property type="entry name" value="Response_reg"/>
    <property type="match status" value="1"/>
</dbReference>
<feature type="transmembrane region" description="Helical" evidence="5">
    <location>
        <begin position="75"/>
        <end position="95"/>
    </location>
</feature>
<dbReference type="Gene3D" id="1.10.287.130">
    <property type="match status" value="1"/>
</dbReference>
<organism evidence="9 10">
    <name type="scientific">Hydrogenophaga palleronii</name>
    <dbReference type="NCBI Taxonomy" id="65655"/>
    <lineage>
        <taxon>Bacteria</taxon>
        <taxon>Pseudomonadati</taxon>
        <taxon>Pseudomonadota</taxon>
        <taxon>Betaproteobacteria</taxon>
        <taxon>Burkholderiales</taxon>
        <taxon>Comamonadaceae</taxon>
        <taxon>Hydrogenophaga</taxon>
    </lineage>
</organism>
<evidence type="ECO:0000256" key="5">
    <source>
        <dbReference type="SAM" id="Phobius"/>
    </source>
</evidence>
<dbReference type="InterPro" id="IPR005467">
    <property type="entry name" value="His_kinase_dom"/>
</dbReference>
<dbReference type="PROSITE" id="PS50109">
    <property type="entry name" value="HIS_KIN"/>
    <property type="match status" value="1"/>
</dbReference>
<dbReference type="PANTHER" id="PTHR43065">
    <property type="entry name" value="SENSOR HISTIDINE KINASE"/>
    <property type="match status" value="1"/>
</dbReference>
<feature type="domain" description="PAS" evidence="8">
    <location>
        <begin position="205"/>
        <end position="249"/>
    </location>
</feature>
<dbReference type="EMBL" id="JAVDWU010000001">
    <property type="protein sequence ID" value="MDR7148251.1"/>
    <property type="molecule type" value="Genomic_DNA"/>
</dbReference>
<comment type="caution">
    <text evidence="9">The sequence shown here is derived from an EMBL/GenBank/DDBJ whole genome shotgun (WGS) entry which is preliminary data.</text>
</comment>
<dbReference type="Gene3D" id="3.30.450.20">
    <property type="entry name" value="PAS domain"/>
    <property type="match status" value="1"/>
</dbReference>
<feature type="transmembrane region" description="Helical" evidence="5">
    <location>
        <begin position="49"/>
        <end position="68"/>
    </location>
</feature>
<dbReference type="InterPro" id="IPR003594">
    <property type="entry name" value="HATPase_dom"/>
</dbReference>
<dbReference type="Pfam" id="PF02518">
    <property type="entry name" value="HATPase_c"/>
    <property type="match status" value="1"/>
</dbReference>
<dbReference type="SUPFAM" id="SSF47384">
    <property type="entry name" value="Homodimeric domain of signal transducing histidine kinase"/>
    <property type="match status" value="1"/>
</dbReference>
<dbReference type="InterPro" id="IPR035965">
    <property type="entry name" value="PAS-like_dom_sf"/>
</dbReference>
<dbReference type="EC" id="2.7.13.3" evidence="2"/>
<dbReference type="Gene3D" id="3.40.50.2300">
    <property type="match status" value="1"/>
</dbReference>
<dbReference type="InterPro" id="IPR003661">
    <property type="entry name" value="HisK_dim/P_dom"/>
</dbReference>
<evidence type="ECO:0000256" key="2">
    <source>
        <dbReference type="ARBA" id="ARBA00012438"/>
    </source>
</evidence>
<dbReference type="PRINTS" id="PR00344">
    <property type="entry name" value="BCTRLSENSOR"/>
</dbReference>
<dbReference type="PANTHER" id="PTHR43065:SF49">
    <property type="entry name" value="HISTIDINE KINASE"/>
    <property type="match status" value="1"/>
</dbReference>
<protein>
    <recommendedName>
        <fullName evidence="2">histidine kinase</fullName>
        <ecNumber evidence="2">2.7.13.3</ecNumber>
    </recommendedName>
</protein>
<keyword evidence="10" id="KW-1185">Reference proteome</keyword>
<evidence type="ECO:0000259" key="7">
    <source>
        <dbReference type="PROSITE" id="PS50110"/>
    </source>
</evidence>
<evidence type="ECO:0000256" key="4">
    <source>
        <dbReference type="PROSITE-ProRule" id="PRU00169"/>
    </source>
</evidence>
<dbReference type="Pfam" id="PF00512">
    <property type="entry name" value="HisKA"/>
    <property type="match status" value="1"/>
</dbReference>
<dbReference type="RefSeq" id="WP_310310570.1">
    <property type="nucleotide sequence ID" value="NZ_JAVDWU010000001.1"/>
</dbReference>
<dbReference type="Proteomes" id="UP001265700">
    <property type="component" value="Unassembled WGS sequence"/>
</dbReference>
<comment type="catalytic activity">
    <reaction evidence="1">
        <text>ATP + protein L-histidine = ADP + protein N-phospho-L-histidine.</text>
        <dbReference type="EC" id="2.7.13.3"/>
    </reaction>
</comment>
<evidence type="ECO:0000313" key="10">
    <source>
        <dbReference type="Proteomes" id="UP001265700"/>
    </source>
</evidence>
<keyword evidence="3 4" id="KW-0597">Phosphoprotein</keyword>
<dbReference type="Gene3D" id="3.30.565.10">
    <property type="entry name" value="Histidine kinase-like ATPase, C-terminal domain"/>
    <property type="match status" value="1"/>
</dbReference>